<gene>
    <name evidence="2" type="ORF">ATEG_03579</name>
</gene>
<dbReference type="EMBL" id="CH476598">
    <property type="protein sequence ID" value="EAU35381.1"/>
    <property type="molecule type" value="Genomic_DNA"/>
</dbReference>
<dbReference type="GeneID" id="4318470"/>
<organism evidence="2 3">
    <name type="scientific">Aspergillus terreus (strain NIH 2624 / FGSC A1156)</name>
    <dbReference type="NCBI Taxonomy" id="341663"/>
    <lineage>
        <taxon>Eukaryota</taxon>
        <taxon>Fungi</taxon>
        <taxon>Dikarya</taxon>
        <taxon>Ascomycota</taxon>
        <taxon>Pezizomycotina</taxon>
        <taxon>Eurotiomycetes</taxon>
        <taxon>Eurotiomycetidae</taxon>
        <taxon>Eurotiales</taxon>
        <taxon>Aspergillaceae</taxon>
        <taxon>Aspergillus</taxon>
        <taxon>Aspergillus subgen. Circumdati</taxon>
    </lineage>
</organism>
<evidence type="ECO:0000256" key="1">
    <source>
        <dbReference type="SAM" id="SignalP"/>
    </source>
</evidence>
<proteinExistence type="predicted"/>
<sequence>MARLPFALFHLFIIVQVSLAFPWSKAGSMIRNSGACSYKERLSCSTPWAKGGCQSRLSVPHPPTNRNLQESQRPLIDTPFLGRVTTSSIRCNISSDDDGHVEESVSVTEHSDITDHYITFRTYQSARNDHGLFTQEALYDHIHFFNASFMISSDGMQKALISWGRVVEGASQASYIINRSGLVTGSIDDRTFTPFTAENASKATFSDGKPLPILRLSESVNKTMYDVAPRINSALKFCSPTASTMAPSSGEVQIWDEQSCSACLSDASIAFGVLTVGCAGGLVWWNPPAYLACQAAAVATLFGMRANCYSHGWCP</sequence>
<evidence type="ECO:0000313" key="2">
    <source>
        <dbReference type="EMBL" id="EAU35381.1"/>
    </source>
</evidence>
<name>Q0CRV5_ASPTN</name>
<reference evidence="3" key="1">
    <citation type="submission" date="2005-09" db="EMBL/GenBank/DDBJ databases">
        <title>Annotation of the Aspergillus terreus NIH2624 genome.</title>
        <authorList>
            <person name="Birren B.W."/>
            <person name="Lander E.S."/>
            <person name="Galagan J.E."/>
            <person name="Nusbaum C."/>
            <person name="Devon K."/>
            <person name="Henn M."/>
            <person name="Ma L.-J."/>
            <person name="Jaffe D.B."/>
            <person name="Butler J."/>
            <person name="Alvarez P."/>
            <person name="Gnerre S."/>
            <person name="Grabherr M."/>
            <person name="Kleber M."/>
            <person name="Mauceli E.W."/>
            <person name="Brockman W."/>
            <person name="Rounsley S."/>
            <person name="Young S.K."/>
            <person name="LaButti K."/>
            <person name="Pushparaj V."/>
            <person name="DeCaprio D."/>
            <person name="Crawford M."/>
            <person name="Koehrsen M."/>
            <person name="Engels R."/>
            <person name="Montgomery P."/>
            <person name="Pearson M."/>
            <person name="Howarth C."/>
            <person name="Larson L."/>
            <person name="Luoma S."/>
            <person name="White J."/>
            <person name="Alvarado L."/>
            <person name="Kodira C.D."/>
            <person name="Zeng Q."/>
            <person name="Oleary S."/>
            <person name="Yandava C."/>
            <person name="Denning D.W."/>
            <person name="Nierman W.C."/>
            <person name="Milne T."/>
            <person name="Madden K."/>
        </authorList>
    </citation>
    <scope>NUCLEOTIDE SEQUENCE [LARGE SCALE GENOMIC DNA]</scope>
    <source>
        <strain evidence="3">NIH 2624 / FGSC A1156</strain>
    </source>
</reference>
<dbReference type="AlphaFoldDB" id="Q0CRV5"/>
<feature type="signal peptide" evidence="1">
    <location>
        <begin position="1"/>
        <end position="20"/>
    </location>
</feature>
<feature type="chain" id="PRO_5004170457" evidence="1">
    <location>
        <begin position="21"/>
        <end position="315"/>
    </location>
</feature>
<dbReference type="RefSeq" id="XP_001212757.1">
    <property type="nucleotide sequence ID" value="XM_001212757.1"/>
</dbReference>
<dbReference type="OrthoDB" id="10571102at2759"/>
<keyword evidence="1" id="KW-0732">Signal</keyword>
<protein>
    <submittedName>
        <fullName evidence="2">Uncharacterized protein</fullName>
    </submittedName>
</protein>
<dbReference type="VEuPathDB" id="FungiDB:ATEG_03579"/>
<dbReference type="Proteomes" id="UP000007963">
    <property type="component" value="Unassembled WGS sequence"/>
</dbReference>
<accession>Q0CRV5</accession>
<evidence type="ECO:0000313" key="3">
    <source>
        <dbReference type="Proteomes" id="UP000007963"/>
    </source>
</evidence>
<dbReference type="HOGENOM" id="CLU_882724_0_0_1"/>